<organism evidence="2 3">
    <name type="scientific">Triticum urartu</name>
    <name type="common">Red wild einkorn</name>
    <name type="synonym">Crithodium urartu</name>
    <dbReference type="NCBI Taxonomy" id="4572"/>
    <lineage>
        <taxon>Eukaryota</taxon>
        <taxon>Viridiplantae</taxon>
        <taxon>Streptophyta</taxon>
        <taxon>Embryophyta</taxon>
        <taxon>Tracheophyta</taxon>
        <taxon>Spermatophyta</taxon>
        <taxon>Magnoliopsida</taxon>
        <taxon>Liliopsida</taxon>
        <taxon>Poales</taxon>
        <taxon>Poaceae</taxon>
        <taxon>BOP clade</taxon>
        <taxon>Pooideae</taxon>
        <taxon>Triticodae</taxon>
        <taxon>Triticeae</taxon>
        <taxon>Triticinae</taxon>
        <taxon>Triticum</taxon>
    </lineage>
</organism>
<proteinExistence type="predicted"/>
<dbReference type="EnsemblPlants" id="TuG1812G0400003548.01.T01">
    <property type="protein sequence ID" value="TuG1812G0400003548.01.T01.cds299692"/>
    <property type="gene ID" value="TuG1812G0400003548.01"/>
</dbReference>
<sequence length="100" mass="10434">IDRACVRDLNASRIPFGSFQLPPGRTAPPPLLPPADWTSHQDAPPAAVPLPRAAAPLRGCSSPLPRAAMPLYLSLPRAAVPPSIRSVFSVSGHRAAAPTT</sequence>
<dbReference type="Gramene" id="TuG1812G0400003548.01.T01">
    <property type="protein sequence ID" value="TuG1812G0400003548.01.T01.cds299692"/>
    <property type="gene ID" value="TuG1812G0400003548.01"/>
</dbReference>
<evidence type="ECO:0000313" key="2">
    <source>
        <dbReference type="EnsemblPlants" id="TuG1812G0400003548.01.T01.cds299692"/>
    </source>
</evidence>
<accession>A0A8R7UC43</accession>
<keyword evidence="3" id="KW-1185">Reference proteome</keyword>
<reference evidence="2" key="2">
    <citation type="submission" date="2018-03" db="EMBL/GenBank/DDBJ databases">
        <title>The Triticum urartu genome reveals the dynamic nature of wheat genome evolution.</title>
        <authorList>
            <person name="Ling H."/>
            <person name="Ma B."/>
            <person name="Shi X."/>
            <person name="Liu H."/>
            <person name="Dong L."/>
            <person name="Sun H."/>
            <person name="Cao Y."/>
            <person name="Gao Q."/>
            <person name="Zheng S."/>
            <person name="Li Y."/>
            <person name="Yu Y."/>
            <person name="Du H."/>
            <person name="Qi M."/>
            <person name="Li Y."/>
            <person name="Yu H."/>
            <person name="Cui Y."/>
            <person name="Wang N."/>
            <person name="Chen C."/>
            <person name="Wu H."/>
            <person name="Zhao Y."/>
            <person name="Zhang J."/>
            <person name="Li Y."/>
            <person name="Zhou W."/>
            <person name="Zhang B."/>
            <person name="Hu W."/>
            <person name="Eijk M."/>
            <person name="Tang J."/>
            <person name="Witsenboer H."/>
            <person name="Zhao S."/>
            <person name="Li Z."/>
            <person name="Zhang A."/>
            <person name="Wang D."/>
            <person name="Liang C."/>
        </authorList>
    </citation>
    <scope>NUCLEOTIDE SEQUENCE [LARGE SCALE GENOMIC DNA]</scope>
    <source>
        <strain evidence="2">cv. G1812</strain>
    </source>
</reference>
<reference evidence="2" key="3">
    <citation type="submission" date="2022-06" db="UniProtKB">
        <authorList>
            <consortium name="EnsemblPlants"/>
        </authorList>
    </citation>
    <scope>IDENTIFICATION</scope>
</reference>
<evidence type="ECO:0000256" key="1">
    <source>
        <dbReference type="SAM" id="MobiDB-lite"/>
    </source>
</evidence>
<reference evidence="3" key="1">
    <citation type="journal article" date="2013" name="Nature">
        <title>Draft genome of the wheat A-genome progenitor Triticum urartu.</title>
        <authorList>
            <person name="Ling H.Q."/>
            <person name="Zhao S."/>
            <person name="Liu D."/>
            <person name="Wang J."/>
            <person name="Sun H."/>
            <person name="Zhang C."/>
            <person name="Fan H."/>
            <person name="Li D."/>
            <person name="Dong L."/>
            <person name="Tao Y."/>
            <person name="Gao C."/>
            <person name="Wu H."/>
            <person name="Li Y."/>
            <person name="Cui Y."/>
            <person name="Guo X."/>
            <person name="Zheng S."/>
            <person name="Wang B."/>
            <person name="Yu K."/>
            <person name="Liang Q."/>
            <person name="Yang W."/>
            <person name="Lou X."/>
            <person name="Chen J."/>
            <person name="Feng M."/>
            <person name="Jian J."/>
            <person name="Zhang X."/>
            <person name="Luo G."/>
            <person name="Jiang Y."/>
            <person name="Liu J."/>
            <person name="Wang Z."/>
            <person name="Sha Y."/>
            <person name="Zhang B."/>
            <person name="Wu H."/>
            <person name="Tang D."/>
            <person name="Shen Q."/>
            <person name="Xue P."/>
            <person name="Zou S."/>
            <person name="Wang X."/>
            <person name="Liu X."/>
            <person name="Wang F."/>
            <person name="Yang Y."/>
            <person name="An X."/>
            <person name="Dong Z."/>
            <person name="Zhang K."/>
            <person name="Zhang X."/>
            <person name="Luo M.C."/>
            <person name="Dvorak J."/>
            <person name="Tong Y."/>
            <person name="Wang J."/>
            <person name="Yang H."/>
            <person name="Li Z."/>
            <person name="Wang D."/>
            <person name="Zhang A."/>
            <person name="Wang J."/>
        </authorList>
    </citation>
    <scope>NUCLEOTIDE SEQUENCE</scope>
    <source>
        <strain evidence="3">cv. G1812</strain>
    </source>
</reference>
<dbReference type="AlphaFoldDB" id="A0A8R7UC43"/>
<protein>
    <submittedName>
        <fullName evidence="2">Uncharacterized protein</fullName>
    </submittedName>
</protein>
<evidence type="ECO:0000313" key="3">
    <source>
        <dbReference type="Proteomes" id="UP000015106"/>
    </source>
</evidence>
<name>A0A8R7UC43_TRIUA</name>
<dbReference type="Proteomes" id="UP000015106">
    <property type="component" value="Chromosome 4"/>
</dbReference>
<feature type="region of interest" description="Disordered" evidence="1">
    <location>
        <begin position="20"/>
        <end position="49"/>
    </location>
</feature>